<organism evidence="1 2">
    <name type="scientific">Chaenocephalus aceratus</name>
    <name type="common">Blackfin icefish</name>
    <name type="synonym">Chaenichthys aceratus</name>
    <dbReference type="NCBI Taxonomy" id="36190"/>
    <lineage>
        <taxon>Eukaryota</taxon>
        <taxon>Metazoa</taxon>
        <taxon>Chordata</taxon>
        <taxon>Craniata</taxon>
        <taxon>Vertebrata</taxon>
        <taxon>Euteleostomi</taxon>
        <taxon>Actinopterygii</taxon>
        <taxon>Neopterygii</taxon>
        <taxon>Teleostei</taxon>
        <taxon>Neoteleostei</taxon>
        <taxon>Acanthomorphata</taxon>
        <taxon>Eupercaria</taxon>
        <taxon>Perciformes</taxon>
        <taxon>Notothenioidei</taxon>
        <taxon>Channichthyidae</taxon>
        <taxon>Chaenocephalus</taxon>
    </lineage>
</organism>
<accession>A0ACB9W855</accession>
<evidence type="ECO:0000313" key="1">
    <source>
        <dbReference type="EMBL" id="KAI4808999.1"/>
    </source>
</evidence>
<protein>
    <submittedName>
        <fullName evidence="1">Uncharacterized protein</fullName>
    </submittedName>
</protein>
<reference evidence="1" key="1">
    <citation type="submission" date="2022-05" db="EMBL/GenBank/DDBJ databases">
        <title>Chromosome-level genome of Chaenocephalus aceratus.</title>
        <authorList>
            <person name="Park H."/>
        </authorList>
    </citation>
    <scope>NUCLEOTIDE SEQUENCE</scope>
    <source>
        <strain evidence="1">KU_202001</strain>
    </source>
</reference>
<dbReference type="EMBL" id="CM043801">
    <property type="protein sequence ID" value="KAI4808999.1"/>
    <property type="molecule type" value="Genomic_DNA"/>
</dbReference>
<gene>
    <name evidence="1" type="ORF">KUCAC02_017915</name>
</gene>
<proteinExistence type="predicted"/>
<keyword evidence="2" id="KW-1185">Reference proteome</keyword>
<name>A0ACB9W855_CHAAC</name>
<evidence type="ECO:0000313" key="2">
    <source>
        <dbReference type="Proteomes" id="UP001057452"/>
    </source>
</evidence>
<sequence>MYLQQSSGTSVLQVSASDADDPTYGNSAKIVYSVLQGQPFFSVDPNTGIIRTAISNMDRESSVQYAVVVQAKDMAGSVGGLSGSTTVNVNLTDVNDNPPKFLQRSYQLYVPELAPVGKAVGRIRASDQDEGQNAEMTYKITNADAAAIFTITTDAERREGIVSLKQ</sequence>
<feature type="non-terminal residue" evidence="1">
    <location>
        <position position="166"/>
    </location>
</feature>
<dbReference type="Proteomes" id="UP001057452">
    <property type="component" value="Chromosome 17"/>
</dbReference>
<comment type="caution">
    <text evidence="1">The sequence shown here is derived from an EMBL/GenBank/DDBJ whole genome shotgun (WGS) entry which is preliminary data.</text>
</comment>